<feature type="region of interest" description="Disordered" evidence="1">
    <location>
        <begin position="173"/>
        <end position="223"/>
    </location>
</feature>
<feature type="compositionally biased region" description="Polar residues" evidence="1">
    <location>
        <begin position="209"/>
        <end position="221"/>
    </location>
</feature>
<dbReference type="AlphaFoldDB" id="A0A9P3C839"/>
<comment type="caution">
    <text evidence="2">The sequence shown here is derived from an EMBL/GenBank/DDBJ whole genome shotgun (WGS) entry which is preliminary data.</text>
</comment>
<evidence type="ECO:0000313" key="3">
    <source>
        <dbReference type="Proteomes" id="UP000825890"/>
    </source>
</evidence>
<dbReference type="RefSeq" id="XP_044652418.1">
    <property type="nucleotide sequence ID" value="XM_044796483.1"/>
</dbReference>
<keyword evidence="3" id="KW-1185">Reference proteome</keyword>
<feature type="compositionally biased region" description="Basic and acidic residues" evidence="1">
    <location>
        <begin position="188"/>
        <end position="203"/>
    </location>
</feature>
<proteinExistence type="predicted"/>
<dbReference type="EMBL" id="BOLY01000001">
    <property type="protein sequence ID" value="GIZ37931.1"/>
    <property type="molecule type" value="Genomic_DNA"/>
</dbReference>
<evidence type="ECO:0000313" key="2">
    <source>
        <dbReference type="EMBL" id="GIZ37931.1"/>
    </source>
</evidence>
<dbReference type="Proteomes" id="UP000825890">
    <property type="component" value="Unassembled WGS sequence"/>
</dbReference>
<protein>
    <submittedName>
        <fullName evidence="2">Uncharacterized protein</fullName>
    </submittedName>
</protein>
<name>A0A9P3C839_9PEZI</name>
<evidence type="ECO:0000256" key="1">
    <source>
        <dbReference type="SAM" id="MobiDB-lite"/>
    </source>
</evidence>
<organism evidence="2 3">
    <name type="scientific">Cercospora kikuchii</name>
    <dbReference type="NCBI Taxonomy" id="84275"/>
    <lineage>
        <taxon>Eukaryota</taxon>
        <taxon>Fungi</taxon>
        <taxon>Dikarya</taxon>
        <taxon>Ascomycota</taxon>
        <taxon>Pezizomycotina</taxon>
        <taxon>Dothideomycetes</taxon>
        <taxon>Dothideomycetidae</taxon>
        <taxon>Mycosphaerellales</taxon>
        <taxon>Mycosphaerellaceae</taxon>
        <taxon>Cercospora</taxon>
    </lineage>
</organism>
<sequence length="239" mass="27732">MAGSCGSRPSGLTPTGRSTQLVLTTLPTCIGPIATCLAQSEPKKRFFERLGLDEGNKLHRRLYLNMKVEVVEGWKRMTANRDSLVLQLRDDPTVEPPYGFNYIDDQIMHDEIARIFHDARPDTRLMFNLGRTSRVDPGENWIIRWLLWHIFRYRDGRNVMSYRRRRMRLNGELDSHSEASPESQPTEPDMHLDDQTEEREHSSAEPALSRTQSNPENTQAIRASRYFDPVRDLYRTCPT</sequence>
<accession>A0A9P3C839</accession>
<dbReference type="OrthoDB" id="4502478at2759"/>
<dbReference type="GeneID" id="68286934"/>
<reference evidence="2 3" key="1">
    <citation type="submission" date="2021-01" db="EMBL/GenBank/DDBJ databases">
        <title>Cercospora kikuchii MAFF 305040 whole genome shotgun sequence.</title>
        <authorList>
            <person name="Kashiwa T."/>
            <person name="Suzuki T."/>
        </authorList>
    </citation>
    <scope>NUCLEOTIDE SEQUENCE [LARGE SCALE GENOMIC DNA]</scope>
    <source>
        <strain evidence="2 3">MAFF 305040</strain>
    </source>
</reference>
<gene>
    <name evidence="2" type="ORF">CKM354_000135900</name>
</gene>